<sequence length="67" mass="7739">MQQDSSIMKNNELSTRQQQEANQLQIAQVTNIEKTMKLQEDKDIEAEEKNFDITTTKRVKSEGHCPS</sequence>
<evidence type="ECO:0000313" key="2">
    <source>
        <dbReference type="Proteomes" id="UP000789702"/>
    </source>
</evidence>
<proteinExistence type="predicted"/>
<protein>
    <submittedName>
        <fullName evidence="1">6255_t:CDS:1</fullName>
    </submittedName>
</protein>
<reference evidence="1" key="1">
    <citation type="submission" date="2021-06" db="EMBL/GenBank/DDBJ databases">
        <authorList>
            <person name="Kallberg Y."/>
            <person name="Tangrot J."/>
            <person name="Rosling A."/>
        </authorList>
    </citation>
    <scope>NUCLEOTIDE SEQUENCE</scope>
    <source>
        <strain evidence="1">IL203A</strain>
    </source>
</reference>
<evidence type="ECO:0000313" key="1">
    <source>
        <dbReference type="EMBL" id="CAG8461851.1"/>
    </source>
</evidence>
<comment type="caution">
    <text evidence="1">The sequence shown here is derived from an EMBL/GenBank/DDBJ whole genome shotgun (WGS) entry which is preliminary data.</text>
</comment>
<accession>A0ACA9KA56</accession>
<gene>
    <name evidence="1" type="ORF">DHETER_LOCUS1320</name>
</gene>
<name>A0ACA9KA56_9GLOM</name>
<organism evidence="1 2">
    <name type="scientific">Dentiscutata heterogama</name>
    <dbReference type="NCBI Taxonomy" id="1316150"/>
    <lineage>
        <taxon>Eukaryota</taxon>
        <taxon>Fungi</taxon>
        <taxon>Fungi incertae sedis</taxon>
        <taxon>Mucoromycota</taxon>
        <taxon>Glomeromycotina</taxon>
        <taxon>Glomeromycetes</taxon>
        <taxon>Diversisporales</taxon>
        <taxon>Gigasporaceae</taxon>
        <taxon>Dentiscutata</taxon>
    </lineage>
</organism>
<dbReference type="Proteomes" id="UP000789702">
    <property type="component" value="Unassembled WGS sequence"/>
</dbReference>
<dbReference type="EMBL" id="CAJVPU010000776">
    <property type="protein sequence ID" value="CAG8461851.1"/>
    <property type="molecule type" value="Genomic_DNA"/>
</dbReference>
<keyword evidence="2" id="KW-1185">Reference proteome</keyword>